<reference evidence="4 5" key="1">
    <citation type="submission" date="2015-10" db="EMBL/GenBank/DDBJ databases">
        <title>Draft genome sequence of pyrrolomycin-producing Streptomyces vitaminophilus.</title>
        <authorList>
            <person name="Graham D.E."/>
            <person name="Mahan K.M."/>
            <person name="Klingeman D.M."/>
            <person name="Hettich R.L."/>
            <person name="Parry R.J."/>
        </authorList>
    </citation>
    <scope>NUCLEOTIDE SEQUENCE [LARGE SCALE GENOMIC DNA]</scope>
    <source>
        <strain evidence="4 5">ATCC 31673</strain>
    </source>
</reference>
<evidence type="ECO:0000313" key="5">
    <source>
        <dbReference type="Proteomes" id="UP000050867"/>
    </source>
</evidence>
<dbReference type="SMART" id="SM00116">
    <property type="entry name" value="CBS"/>
    <property type="match status" value="2"/>
</dbReference>
<keyword evidence="1 2" id="KW-0129">CBS domain</keyword>
<keyword evidence="5" id="KW-1185">Reference proteome</keyword>
<dbReference type="InterPro" id="IPR046342">
    <property type="entry name" value="CBS_dom_sf"/>
</dbReference>
<evidence type="ECO:0000259" key="3">
    <source>
        <dbReference type="PROSITE" id="PS51371"/>
    </source>
</evidence>
<gene>
    <name evidence="4" type="ORF">AQ490_20220</name>
</gene>
<dbReference type="OrthoDB" id="9789996at2"/>
<dbReference type="InterPro" id="IPR000644">
    <property type="entry name" value="CBS_dom"/>
</dbReference>
<dbReference type="STRING" id="76728.AQ490_20220"/>
<dbReference type="PANTHER" id="PTHR43080:SF2">
    <property type="entry name" value="CBS DOMAIN-CONTAINING PROTEIN"/>
    <property type="match status" value="1"/>
</dbReference>
<feature type="domain" description="CBS" evidence="3">
    <location>
        <begin position="74"/>
        <end position="132"/>
    </location>
</feature>
<dbReference type="eggNOG" id="COG0517">
    <property type="taxonomic scope" value="Bacteria"/>
</dbReference>
<dbReference type="EMBL" id="LLZU01000011">
    <property type="protein sequence ID" value="KRV49642.1"/>
    <property type="molecule type" value="Genomic_DNA"/>
</dbReference>
<organism evidence="4 5">
    <name type="scientific">Wenjunlia vitaminophila</name>
    <name type="common">Streptomyces vitaminophilus</name>
    <dbReference type="NCBI Taxonomy" id="76728"/>
    <lineage>
        <taxon>Bacteria</taxon>
        <taxon>Bacillati</taxon>
        <taxon>Actinomycetota</taxon>
        <taxon>Actinomycetes</taxon>
        <taxon>Kitasatosporales</taxon>
        <taxon>Streptomycetaceae</taxon>
        <taxon>Wenjunlia</taxon>
    </lineage>
</organism>
<accession>A0A0T6LU90</accession>
<dbReference type="Pfam" id="PF00571">
    <property type="entry name" value="CBS"/>
    <property type="match status" value="2"/>
</dbReference>
<proteinExistence type="predicted"/>
<evidence type="ECO:0000256" key="1">
    <source>
        <dbReference type="ARBA" id="ARBA00023122"/>
    </source>
</evidence>
<dbReference type="Proteomes" id="UP000050867">
    <property type="component" value="Unassembled WGS sequence"/>
</dbReference>
<sequence length="139" mass="14557">MTRSVRDVMTAGVTAVRPQASLAEVARLMRDHDIGDVVVAHGNDVVGMVTDRDIVVRAVAEGVDPNAVPAESVCSGPVETVAPEDDVESAARMMRDFAVRRLPVMEDGIPVGIVALGDLSVVEDPGSVLADISSAEPNR</sequence>
<dbReference type="InterPro" id="IPR051257">
    <property type="entry name" value="Diverse_CBS-Domain"/>
</dbReference>
<dbReference type="AlphaFoldDB" id="A0A0T6LU90"/>
<dbReference type="PROSITE" id="PS51371">
    <property type="entry name" value="CBS"/>
    <property type="match status" value="2"/>
</dbReference>
<feature type="domain" description="CBS" evidence="3">
    <location>
        <begin position="9"/>
        <end position="65"/>
    </location>
</feature>
<name>A0A0T6LU90_WENVI</name>
<protein>
    <submittedName>
        <fullName evidence="4">Oxidoreductase</fullName>
    </submittedName>
</protein>
<dbReference type="RefSeq" id="WP_026219997.1">
    <property type="nucleotide sequence ID" value="NZ_LLZU01000011.1"/>
</dbReference>
<dbReference type="CDD" id="cd04622">
    <property type="entry name" value="CBS_pair_HRP1_like"/>
    <property type="match status" value="1"/>
</dbReference>
<comment type="caution">
    <text evidence="4">The sequence shown here is derived from an EMBL/GenBank/DDBJ whole genome shotgun (WGS) entry which is preliminary data.</text>
</comment>
<evidence type="ECO:0000313" key="4">
    <source>
        <dbReference type="EMBL" id="KRV49642.1"/>
    </source>
</evidence>
<dbReference type="SUPFAM" id="SSF54631">
    <property type="entry name" value="CBS-domain pair"/>
    <property type="match status" value="1"/>
</dbReference>
<dbReference type="PANTHER" id="PTHR43080">
    <property type="entry name" value="CBS DOMAIN-CONTAINING PROTEIN CBSX3, MITOCHONDRIAL"/>
    <property type="match status" value="1"/>
</dbReference>
<dbReference type="Gene3D" id="3.10.580.10">
    <property type="entry name" value="CBS-domain"/>
    <property type="match status" value="1"/>
</dbReference>
<evidence type="ECO:0000256" key="2">
    <source>
        <dbReference type="PROSITE-ProRule" id="PRU00703"/>
    </source>
</evidence>